<dbReference type="RefSeq" id="WP_207088938.1">
    <property type="nucleotide sequence ID" value="NZ_JAFLQW010000410.1"/>
</dbReference>
<dbReference type="EMBL" id="JAFLQW010000410">
    <property type="protein sequence ID" value="MBO0350461.1"/>
    <property type="molecule type" value="Genomic_DNA"/>
</dbReference>
<dbReference type="Proteomes" id="UP000664844">
    <property type="component" value="Unassembled WGS sequence"/>
</dbReference>
<proteinExistence type="predicted"/>
<organism evidence="1 2">
    <name type="scientific">Phormidium pseudopriestleyi FRX01</name>
    <dbReference type="NCBI Taxonomy" id="1759528"/>
    <lineage>
        <taxon>Bacteria</taxon>
        <taxon>Bacillati</taxon>
        <taxon>Cyanobacteriota</taxon>
        <taxon>Cyanophyceae</taxon>
        <taxon>Oscillatoriophycideae</taxon>
        <taxon>Oscillatoriales</taxon>
        <taxon>Oscillatoriaceae</taxon>
        <taxon>Phormidium</taxon>
    </lineage>
</organism>
<protein>
    <recommendedName>
        <fullName evidence="3">CopG family transcriptional regulator</fullName>
    </recommendedName>
</protein>
<evidence type="ECO:0000313" key="2">
    <source>
        <dbReference type="Proteomes" id="UP000664844"/>
    </source>
</evidence>
<evidence type="ECO:0008006" key="3">
    <source>
        <dbReference type="Google" id="ProtNLM"/>
    </source>
</evidence>
<sequence length="73" mass="8498">KITIPESIQEALAEIALTTGKSEQQLIAEALSELIQNYQTINRLALMRKARGMWADREDIPNLEDLRQEWQRF</sequence>
<name>A0ABS3FTK7_9CYAN</name>
<accession>A0ABS3FTK7</accession>
<comment type="caution">
    <text evidence="1">The sequence shown here is derived from an EMBL/GenBank/DDBJ whole genome shotgun (WGS) entry which is preliminary data.</text>
</comment>
<reference evidence="1 2" key="1">
    <citation type="submission" date="2021-03" db="EMBL/GenBank/DDBJ databases">
        <title>Metabolic Capacity of the Antarctic Cyanobacterium Phormidium pseudopriestleyi that Sustains Oxygenic Photosynthesis in the Presence of Hydrogen Sulfide.</title>
        <authorList>
            <person name="Lumian J.E."/>
            <person name="Jungblut A.D."/>
            <person name="Dillon M.L."/>
            <person name="Hawes I."/>
            <person name="Doran P.T."/>
            <person name="Mackey T.J."/>
            <person name="Dick G.J."/>
            <person name="Grettenberger C.L."/>
            <person name="Sumner D.Y."/>
        </authorList>
    </citation>
    <scope>NUCLEOTIDE SEQUENCE [LARGE SCALE GENOMIC DNA]</scope>
    <source>
        <strain evidence="1 2">FRX01</strain>
    </source>
</reference>
<gene>
    <name evidence="1" type="ORF">J0895_15435</name>
</gene>
<keyword evidence="2" id="KW-1185">Reference proteome</keyword>
<evidence type="ECO:0000313" key="1">
    <source>
        <dbReference type="EMBL" id="MBO0350461.1"/>
    </source>
</evidence>
<feature type="non-terminal residue" evidence="1">
    <location>
        <position position="1"/>
    </location>
</feature>